<dbReference type="Gene3D" id="1.10.357.10">
    <property type="entry name" value="Tetracycline Repressor, domain 2"/>
    <property type="match status" value="1"/>
</dbReference>
<dbReference type="EMBL" id="PDJG01000001">
    <property type="protein sequence ID" value="PFG32744.1"/>
    <property type="molecule type" value="Genomic_DNA"/>
</dbReference>
<sequence length="207" mass="22510">MNTHVPGVDALTPSARRILDAASTLFYERGVTAVGVDLIAERSGVTKRTLYNRFGSKEVLVTAYLVDRDRRWRLLVEGAVGVPALSPVERVTAPFDALRDWVEHNHRGCAFINALAELPDPAHPAHQVAANEKRWLVALFERLATEAGIEAPGELAHRLLCLHDGALSVQAALPEVDSVGVATRAARELVRAASDDTGPHPHDLRPM</sequence>
<dbReference type="InterPro" id="IPR036271">
    <property type="entry name" value="Tet_transcr_reg_TetR-rel_C_sf"/>
</dbReference>
<dbReference type="SUPFAM" id="SSF48498">
    <property type="entry name" value="Tetracyclin repressor-like, C-terminal domain"/>
    <property type="match status" value="1"/>
</dbReference>
<reference evidence="4 5" key="1">
    <citation type="submission" date="2017-10" db="EMBL/GenBank/DDBJ databases">
        <title>Sequencing the genomes of 1000 actinobacteria strains.</title>
        <authorList>
            <person name="Klenk H.-P."/>
        </authorList>
    </citation>
    <scope>NUCLEOTIDE SEQUENCE [LARGE SCALE GENOMIC DNA]</scope>
    <source>
        <strain evidence="4 5">DSM 18966</strain>
    </source>
</reference>
<dbReference type="SUPFAM" id="SSF46689">
    <property type="entry name" value="Homeodomain-like"/>
    <property type="match status" value="1"/>
</dbReference>
<evidence type="ECO:0000259" key="3">
    <source>
        <dbReference type="PROSITE" id="PS50977"/>
    </source>
</evidence>
<keyword evidence="1 2" id="KW-0238">DNA-binding</keyword>
<protein>
    <submittedName>
        <fullName evidence="4">TetR family transcriptional regulator</fullName>
    </submittedName>
</protein>
<dbReference type="InterPro" id="IPR009057">
    <property type="entry name" value="Homeodomain-like_sf"/>
</dbReference>
<dbReference type="InterPro" id="IPR050109">
    <property type="entry name" value="HTH-type_TetR-like_transc_reg"/>
</dbReference>
<evidence type="ECO:0000256" key="2">
    <source>
        <dbReference type="PROSITE-ProRule" id="PRU00335"/>
    </source>
</evidence>
<keyword evidence="5" id="KW-1185">Reference proteome</keyword>
<dbReference type="Pfam" id="PF00440">
    <property type="entry name" value="TetR_N"/>
    <property type="match status" value="1"/>
</dbReference>
<dbReference type="PRINTS" id="PR00455">
    <property type="entry name" value="HTHTETR"/>
</dbReference>
<organism evidence="4 5">
    <name type="scientific">Sanguibacter antarcticus</name>
    <dbReference type="NCBI Taxonomy" id="372484"/>
    <lineage>
        <taxon>Bacteria</taxon>
        <taxon>Bacillati</taxon>
        <taxon>Actinomycetota</taxon>
        <taxon>Actinomycetes</taxon>
        <taxon>Micrococcales</taxon>
        <taxon>Sanguibacteraceae</taxon>
        <taxon>Sanguibacter</taxon>
    </lineage>
</organism>
<dbReference type="PROSITE" id="PS50977">
    <property type="entry name" value="HTH_TETR_2"/>
    <property type="match status" value="1"/>
</dbReference>
<dbReference type="Proteomes" id="UP000225548">
    <property type="component" value="Unassembled WGS sequence"/>
</dbReference>
<dbReference type="GO" id="GO:0003700">
    <property type="term" value="F:DNA-binding transcription factor activity"/>
    <property type="evidence" value="ECO:0007669"/>
    <property type="project" value="TreeGrafter"/>
</dbReference>
<evidence type="ECO:0000256" key="1">
    <source>
        <dbReference type="ARBA" id="ARBA00023125"/>
    </source>
</evidence>
<evidence type="ECO:0000313" key="5">
    <source>
        <dbReference type="Proteomes" id="UP000225548"/>
    </source>
</evidence>
<name>A0A2A9E1L8_9MICO</name>
<accession>A0A2A9E1L8</accession>
<gene>
    <name evidence="4" type="ORF">ATL42_0592</name>
</gene>
<dbReference type="RefSeq" id="WP_211281770.1">
    <property type="nucleotide sequence ID" value="NZ_PDJG01000001.1"/>
</dbReference>
<evidence type="ECO:0000313" key="4">
    <source>
        <dbReference type="EMBL" id="PFG32744.1"/>
    </source>
</evidence>
<dbReference type="AlphaFoldDB" id="A0A2A9E1L8"/>
<feature type="DNA-binding region" description="H-T-H motif" evidence="2">
    <location>
        <begin position="35"/>
        <end position="54"/>
    </location>
</feature>
<dbReference type="PANTHER" id="PTHR30055:SF200">
    <property type="entry name" value="HTH-TYPE TRANSCRIPTIONAL REPRESSOR BDCR"/>
    <property type="match status" value="1"/>
</dbReference>
<dbReference type="GO" id="GO:0000976">
    <property type="term" value="F:transcription cis-regulatory region binding"/>
    <property type="evidence" value="ECO:0007669"/>
    <property type="project" value="TreeGrafter"/>
</dbReference>
<proteinExistence type="predicted"/>
<dbReference type="PANTHER" id="PTHR30055">
    <property type="entry name" value="HTH-TYPE TRANSCRIPTIONAL REGULATOR RUTR"/>
    <property type="match status" value="1"/>
</dbReference>
<comment type="caution">
    <text evidence="4">The sequence shown here is derived from an EMBL/GenBank/DDBJ whole genome shotgun (WGS) entry which is preliminary data.</text>
</comment>
<feature type="domain" description="HTH tetR-type" evidence="3">
    <location>
        <begin position="12"/>
        <end position="72"/>
    </location>
</feature>
<dbReference type="InterPro" id="IPR001647">
    <property type="entry name" value="HTH_TetR"/>
</dbReference>